<comment type="caution">
    <text evidence="1">The sequence shown here is derived from an EMBL/GenBank/DDBJ whole genome shotgun (WGS) entry which is preliminary data.</text>
</comment>
<dbReference type="EMBL" id="CAJVPV010040420">
    <property type="protein sequence ID" value="CAG8760221.1"/>
    <property type="molecule type" value="Genomic_DNA"/>
</dbReference>
<feature type="non-terminal residue" evidence="1">
    <location>
        <position position="1"/>
    </location>
</feature>
<evidence type="ECO:0000313" key="1">
    <source>
        <dbReference type="EMBL" id="CAG8760221.1"/>
    </source>
</evidence>
<sequence>KESNQPNDVPVETQPLCEMIGLHRRTTGRRKRDQTPTQRNKLETGWHQQLITGMSKENVYNDTCDKKKRYPKRKLEWVRQKLYTDSTSCNGELTILTTYIKPDRDNLLYNLLRTDIFQ</sequence>
<proteinExistence type="predicted"/>
<keyword evidence="2" id="KW-1185">Reference proteome</keyword>
<reference evidence="1" key="1">
    <citation type="submission" date="2021-06" db="EMBL/GenBank/DDBJ databases">
        <authorList>
            <person name="Kallberg Y."/>
            <person name="Tangrot J."/>
            <person name="Rosling A."/>
        </authorList>
    </citation>
    <scope>NUCLEOTIDE SEQUENCE</scope>
    <source>
        <strain evidence="1">CL551</strain>
    </source>
</reference>
<evidence type="ECO:0000313" key="2">
    <source>
        <dbReference type="Proteomes" id="UP000789342"/>
    </source>
</evidence>
<accession>A0A9N9J339</accession>
<dbReference type="Proteomes" id="UP000789342">
    <property type="component" value="Unassembled WGS sequence"/>
</dbReference>
<dbReference type="AlphaFoldDB" id="A0A9N9J339"/>
<protein>
    <submittedName>
        <fullName evidence="1">8292_t:CDS:1</fullName>
    </submittedName>
</protein>
<name>A0A9N9J339_9GLOM</name>
<organism evidence="1 2">
    <name type="scientific">Acaulospora morrowiae</name>
    <dbReference type="NCBI Taxonomy" id="94023"/>
    <lineage>
        <taxon>Eukaryota</taxon>
        <taxon>Fungi</taxon>
        <taxon>Fungi incertae sedis</taxon>
        <taxon>Mucoromycota</taxon>
        <taxon>Glomeromycotina</taxon>
        <taxon>Glomeromycetes</taxon>
        <taxon>Diversisporales</taxon>
        <taxon>Acaulosporaceae</taxon>
        <taxon>Acaulospora</taxon>
    </lineage>
</organism>
<gene>
    <name evidence="1" type="ORF">AMORRO_LOCUS15858</name>
</gene>